<comment type="caution">
    <text evidence="1">The sequence shown here is derived from an EMBL/GenBank/DDBJ whole genome shotgun (WGS) entry which is preliminary data.</text>
</comment>
<dbReference type="RefSeq" id="WP_251911630.1">
    <property type="nucleotide sequence ID" value="NZ_JAMRXG010000004.1"/>
</dbReference>
<keyword evidence="2" id="KW-1185">Reference proteome</keyword>
<dbReference type="InterPro" id="IPR033469">
    <property type="entry name" value="CYTH-like_dom_sf"/>
</dbReference>
<dbReference type="EMBL" id="JAMRXG010000004">
    <property type="protein sequence ID" value="MCM6774164.1"/>
    <property type="molecule type" value="Genomic_DNA"/>
</dbReference>
<dbReference type="AlphaFoldDB" id="A0A9X2E4N7"/>
<organism evidence="1 2">
    <name type="scientific">Nocardia pulmonis</name>
    <dbReference type="NCBI Taxonomy" id="2951408"/>
    <lineage>
        <taxon>Bacteria</taxon>
        <taxon>Bacillati</taxon>
        <taxon>Actinomycetota</taxon>
        <taxon>Actinomycetes</taxon>
        <taxon>Mycobacteriales</taxon>
        <taxon>Nocardiaceae</taxon>
        <taxon>Nocardia</taxon>
    </lineage>
</organism>
<protein>
    <submittedName>
        <fullName evidence="1">CYTH domain-containing protein</fullName>
    </submittedName>
</protein>
<dbReference type="Proteomes" id="UP001139157">
    <property type="component" value="Unassembled WGS sequence"/>
</dbReference>
<dbReference type="SUPFAM" id="SSF55154">
    <property type="entry name" value="CYTH-like phosphatases"/>
    <property type="match status" value="1"/>
</dbReference>
<evidence type="ECO:0000313" key="2">
    <source>
        <dbReference type="Proteomes" id="UP001139157"/>
    </source>
</evidence>
<gene>
    <name evidence="1" type="ORF">NDR86_11830</name>
</gene>
<reference evidence="1" key="1">
    <citation type="submission" date="2022-06" db="EMBL/GenBank/DDBJ databases">
        <title>Novel species in genus nocardia.</title>
        <authorList>
            <person name="Li F."/>
        </authorList>
    </citation>
    <scope>NUCLEOTIDE SEQUENCE</scope>
    <source>
        <strain evidence="1">CDC141</strain>
    </source>
</reference>
<name>A0A9X2E4N7_9NOCA</name>
<proteinExistence type="predicted"/>
<accession>A0A9X2E4N7</accession>
<sequence>MTGTGIGRVLASAIIALAVVIGAPGVPRSDAANARPDVEVKFDLVAAALDSSGGPNADLRATFGLGDGPRALAYEYFDTAALDLREAGWSVRLRHRDGSALDLNYKKRFPVADGDVDTALRRADEQGFGASDTNYDAQIDWTTDKLVLSFADKKSESVKGYRGTELPAEAVARSLLVDRIPGKLKNWSAPNWGRDTLAASRQHGPVHAKAWRGMWQGVDIDLEVVPVRASSGPGTETIIELSFKTDTLDAARPLRDKAIDTLRANAWLAPAAVLKTDLVLTRY</sequence>
<evidence type="ECO:0000313" key="1">
    <source>
        <dbReference type="EMBL" id="MCM6774164.1"/>
    </source>
</evidence>